<evidence type="ECO:0000256" key="2">
    <source>
        <dbReference type="ARBA" id="ARBA00023002"/>
    </source>
</evidence>
<dbReference type="InterPro" id="IPR011057">
    <property type="entry name" value="Mss4-like_sf"/>
</dbReference>
<dbReference type="Gene3D" id="2.170.150.20">
    <property type="entry name" value="Peptide methionine sulfoxide reductase"/>
    <property type="match status" value="1"/>
</dbReference>
<dbReference type="Proteomes" id="UP001595547">
    <property type="component" value="Unassembled WGS sequence"/>
</dbReference>
<gene>
    <name evidence="6" type="primary">msrB</name>
    <name evidence="6" type="ORF">ACFOGH_01145</name>
</gene>
<evidence type="ECO:0000313" key="6">
    <source>
        <dbReference type="EMBL" id="MFC3179581.1"/>
    </source>
</evidence>
<keyword evidence="4" id="KW-0732">Signal</keyword>
<dbReference type="EMBL" id="JBHRTO010000001">
    <property type="protein sequence ID" value="MFC3179581.1"/>
    <property type="molecule type" value="Genomic_DNA"/>
</dbReference>
<reference evidence="7" key="1">
    <citation type="journal article" date="2019" name="Int. J. Syst. Evol. Microbiol.">
        <title>The Global Catalogue of Microorganisms (GCM) 10K type strain sequencing project: providing services to taxonomists for standard genome sequencing and annotation.</title>
        <authorList>
            <consortium name="The Broad Institute Genomics Platform"/>
            <consortium name="The Broad Institute Genome Sequencing Center for Infectious Disease"/>
            <person name="Wu L."/>
            <person name="Ma J."/>
        </authorList>
    </citation>
    <scope>NUCLEOTIDE SEQUENCE [LARGE SCALE GENOMIC DNA]</scope>
    <source>
        <strain evidence="7">KCTC 52039</strain>
    </source>
</reference>
<evidence type="ECO:0000256" key="3">
    <source>
        <dbReference type="ARBA" id="ARBA00048488"/>
    </source>
</evidence>
<organism evidence="6 7">
    <name type="scientific">Cypionkella sinensis</name>
    <dbReference type="NCBI Taxonomy" id="1756043"/>
    <lineage>
        <taxon>Bacteria</taxon>
        <taxon>Pseudomonadati</taxon>
        <taxon>Pseudomonadota</taxon>
        <taxon>Alphaproteobacteria</taxon>
        <taxon>Rhodobacterales</taxon>
        <taxon>Paracoccaceae</taxon>
        <taxon>Cypionkella</taxon>
    </lineage>
</organism>
<feature type="signal peptide" evidence="4">
    <location>
        <begin position="1"/>
        <end position="21"/>
    </location>
</feature>
<evidence type="ECO:0000256" key="4">
    <source>
        <dbReference type="SAM" id="SignalP"/>
    </source>
</evidence>
<keyword evidence="2 6" id="KW-0560">Oxidoreductase</keyword>
<dbReference type="PANTHER" id="PTHR10173:SF57">
    <property type="entry name" value="PEPTIDE-METHIONINE (R)-S-OXIDE REDUCTASE"/>
    <property type="match status" value="1"/>
</dbReference>
<dbReference type="InterPro" id="IPR002579">
    <property type="entry name" value="Met_Sox_Rdtase_MsrB_dom"/>
</dbReference>
<feature type="chain" id="PRO_5046477031" description="peptide-methionine (R)-S-oxide reductase" evidence="4">
    <location>
        <begin position="22"/>
        <end position="151"/>
    </location>
</feature>
<sequence length="151" mass="16750">MRRRSFLSVFALLAYAPPLRAETFEITMTEAEWRAKLGDAAYAVLREENTERAGSSPLNDEHRRGTFLCAGCDLPVYASETKFDSGTGWPSFYQPIKGSIGTKEDNTLFSTRTEVHCRRCGGHLGHVFNDGPPPTGLRYCMNGLALKFVPA</sequence>
<dbReference type="SUPFAM" id="SSF51316">
    <property type="entry name" value="Mss4-like"/>
    <property type="match status" value="1"/>
</dbReference>
<dbReference type="RefSeq" id="WP_380071219.1">
    <property type="nucleotide sequence ID" value="NZ_JBHRTO010000001.1"/>
</dbReference>
<dbReference type="NCBIfam" id="TIGR00357">
    <property type="entry name" value="peptide-methionine (R)-S-oxide reductase MsrB"/>
    <property type="match status" value="1"/>
</dbReference>
<evidence type="ECO:0000313" key="7">
    <source>
        <dbReference type="Proteomes" id="UP001595547"/>
    </source>
</evidence>
<accession>A0ABV7ISV4</accession>
<proteinExistence type="predicted"/>
<name>A0ABV7ISV4_9RHOB</name>
<dbReference type="PROSITE" id="PS51790">
    <property type="entry name" value="MSRB"/>
    <property type="match status" value="1"/>
</dbReference>
<feature type="domain" description="MsrB" evidence="5">
    <location>
        <begin position="30"/>
        <end position="151"/>
    </location>
</feature>
<evidence type="ECO:0000259" key="5">
    <source>
        <dbReference type="PROSITE" id="PS51790"/>
    </source>
</evidence>
<dbReference type="EC" id="1.8.4.12" evidence="1"/>
<comment type="catalytic activity">
    <reaction evidence="3">
        <text>L-methionyl-[protein] + [thioredoxin]-disulfide + H2O = L-methionyl-(R)-S-oxide-[protein] + [thioredoxin]-dithiol</text>
        <dbReference type="Rhea" id="RHEA:24164"/>
        <dbReference type="Rhea" id="RHEA-COMP:10698"/>
        <dbReference type="Rhea" id="RHEA-COMP:10700"/>
        <dbReference type="Rhea" id="RHEA-COMP:12313"/>
        <dbReference type="Rhea" id="RHEA-COMP:12314"/>
        <dbReference type="ChEBI" id="CHEBI:15377"/>
        <dbReference type="ChEBI" id="CHEBI:16044"/>
        <dbReference type="ChEBI" id="CHEBI:29950"/>
        <dbReference type="ChEBI" id="CHEBI:45764"/>
        <dbReference type="ChEBI" id="CHEBI:50058"/>
        <dbReference type="EC" id="1.8.4.12"/>
    </reaction>
</comment>
<keyword evidence="7" id="KW-1185">Reference proteome</keyword>
<dbReference type="GO" id="GO:0033743">
    <property type="term" value="F:peptide-methionine (R)-S-oxide reductase activity"/>
    <property type="evidence" value="ECO:0007669"/>
    <property type="project" value="UniProtKB-EC"/>
</dbReference>
<protein>
    <recommendedName>
        <fullName evidence="1">peptide-methionine (R)-S-oxide reductase</fullName>
        <ecNumber evidence="1">1.8.4.12</ecNumber>
    </recommendedName>
</protein>
<dbReference type="InterPro" id="IPR028427">
    <property type="entry name" value="Met_Sox_Rdtase_MsrB"/>
</dbReference>
<evidence type="ECO:0000256" key="1">
    <source>
        <dbReference type="ARBA" id="ARBA00012499"/>
    </source>
</evidence>
<dbReference type="PANTHER" id="PTHR10173">
    <property type="entry name" value="METHIONINE SULFOXIDE REDUCTASE"/>
    <property type="match status" value="1"/>
</dbReference>
<dbReference type="Pfam" id="PF01641">
    <property type="entry name" value="SelR"/>
    <property type="match status" value="1"/>
</dbReference>
<comment type="caution">
    <text evidence="6">The sequence shown here is derived from an EMBL/GenBank/DDBJ whole genome shotgun (WGS) entry which is preliminary data.</text>
</comment>